<reference evidence="1" key="2">
    <citation type="submission" date="2021-04" db="EMBL/GenBank/DDBJ databases">
        <authorList>
            <person name="Gilroy R."/>
        </authorList>
    </citation>
    <scope>NUCLEOTIDE SEQUENCE</scope>
    <source>
        <strain evidence="1">CHK186-16707</strain>
    </source>
</reference>
<dbReference type="InterPro" id="IPR016024">
    <property type="entry name" value="ARM-type_fold"/>
</dbReference>
<dbReference type="Pfam" id="PF13646">
    <property type="entry name" value="HEAT_2"/>
    <property type="match status" value="3"/>
</dbReference>
<dbReference type="InterPro" id="IPR011989">
    <property type="entry name" value="ARM-like"/>
</dbReference>
<evidence type="ECO:0000313" key="1">
    <source>
        <dbReference type="EMBL" id="HJA08409.1"/>
    </source>
</evidence>
<sequence length="645" mass="70220">MDREQDILRRLASDDSSEVRQAAFEAGDLGLQSAVAPLVEHFANSSVGVQEAAERALRKIRGAATVQAVVPLLRSESVVVRNIAMDVLREVGSDDMATLTKLLHDDDPDIRIFISDILGSTNSAMALAPLCDVLLHDPEVNVRYQAAVSLGELRNPEAAESLRQAIHDEEWVQYAVMEALAKIKDGSCVDILIQALDTCSPLVASTVLDALGDINNVKAAPLLLSYLDKTGGPLRTKALKAIIQILGPNSLSLLGAKQLDKLQAYMLAALDDEDEDTVKVVLTGLASTGVNPTATRAVLKLVARTDPDKQQDLWQHEFQCIVGIGYNEALEKALLDDNELVRHMVVDACGHIPGRAGKYALKRHFDNLHAEDRQHAMELLAQCGDDRDIPFFSNHLCSTEDPLVLRPALLFLGNNMRHVESAPRMLELLSHPSEIVKEAALGACLALEDEDTVKAIVARAADEDPVMRKMAVYTMGAVNPEVFAENLAQAVQDPSPEVRKVALEAVGFGWPHSPEKLSVLEYCLKDDNREVRLIAVEQLGNYVDENVVPLLLEALNDPDDWVRVRAVEALGQNRVTEAAPVLVSLMEQVGLLVQLKIAEALGHIGGDVAFRALLGFMSYDSPEVQAAAAEAVAWIRQEEEGVAHE</sequence>
<reference evidence="1" key="1">
    <citation type="journal article" date="2021" name="PeerJ">
        <title>Extensive microbial diversity within the chicken gut microbiome revealed by metagenomics and culture.</title>
        <authorList>
            <person name="Gilroy R."/>
            <person name="Ravi A."/>
            <person name="Getino M."/>
            <person name="Pursley I."/>
            <person name="Horton D.L."/>
            <person name="Alikhan N.F."/>
            <person name="Baker D."/>
            <person name="Gharbi K."/>
            <person name="Hall N."/>
            <person name="Watson M."/>
            <person name="Adriaenssens E.M."/>
            <person name="Foster-Nyarko E."/>
            <person name="Jarju S."/>
            <person name="Secka A."/>
            <person name="Antonio M."/>
            <person name="Oren A."/>
            <person name="Chaudhuri R.R."/>
            <person name="La Ragione R."/>
            <person name="Hildebrand F."/>
            <person name="Pallen M.J."/>
        </authorList>
    </citation>
    <scope>NUCLEOTIDE SEQUENCE</scope>
    <source>
        <strain evidence="1">CHK186-16707</strain>
    </source>
</reference>
<name>A0A9D2HDA8_9BACT</name>
<dbReference type="PANTHER" id="PTHR12697:SF38">
    <property type="entry name" value="PBS LYASE HEAT DOMAIN PROTEIN REPEAT-CONTAINING PROTEIN"/>
    <property type="match status" value="1"/>
</dbReference>
<gene>
    <name evidence="1" type="ORF">H9962_04365</name>
</gene>
<dbReference type="Proteomes" id="UP000824225">
    <property type="component" value="Unassembled WGS sequence"/>
</dbReference>
<accession>A0A9D2HDA8</accession>
<dbReference type="InterPro" id="IPR004155">
    <property type="entry name" value="PBS_lyase_HEAT"/>
</dbReference>
<dbReference type="SUPFAM" id="SSF48371">
    <property type="entry name" value="ARM repeat"/>
    <property type="match status" value="3"/>
</dbReference>
<comment type="caution">
    <text evidence="1">The sequence shown here is derived from an EMBL/GenBank/DDBJ whole genome shotgun (WGS) entry which is preliminary data.</text>
</comment>
<dbReference type="EMBL" id="DXAN01000013">
    <property type="protein sequence ID" value="HJA08409.1"/>
    <property type="molecule type" value="Genomic_DNA"/>
</dbReference>
<protein>
    <submittedName>
        <fullName evidence="1">HEAT repeat domain-containing protein</fullName>
    </submittedName>
</protein>
<evidence type="ECO:0000313" key="2">
    <source>
        <dbReference type="Proteomes" id="UP000824225"/>
    </source>
</evidence>
<dbReference type="Gene3D" id="1.25.10.10">
    <property type="entry name" value="Leucine-rich Repeat Variant"/>
    <property type="match status" value="4"/>
</dbReference>
<dbReference type="PANTHER" id="PTHR12697">
    <property type="entry name" value="PBS LYASE HEAT-LIKE PROTEIN"/>
    <property type="match status" value="1"/>
</dbReference>
<organism evidence="1 2">
    <name type="scientific">Candidatus Mailhella merdigallinarum</name>
    <dbReference type="NCBI Taxonomy" id="2838658"/>
    <lineage>
        <taxon>Bacteria</taxon>
        <taxon>Pseudomonadati</taxon>
        <taxon>Thermodesulfobacteriota</taxon>
        <taxon>Desulfovibrionia</taxon>
        <taxon>Desulfovibrionales</taxon>
        <taxon>Desulfovibrionaceae</taxon>
        <taxon>Mailhella</taxon>
    </lineage>
</organism>
<dbReference type="SMART" id="SM00567">
    <property type="entry name" value="EZ_HEAT"/>
    <property type="match status" value="13"/>
</dbReference>
<dbReference type="GO" id="GO:0016491">
    <property type="term" value="F:oxidoreductase activity"/>
    <property type="evidence" value="ECO:0007669"/>
    <property type="project" value="TreeGrafter"/>
</dbReference>
<proteinExistence type="predicted"/>
<dbReference type="AlphaFoldDB" id="A0A9D2HDA8"/>